<dbReference type="SUPFAM" id="SSF51206">
    <property type="entry name" value="cAMP-binding domain-like"/>
    <property type="match status" value="1"/>
</dbReference>
<feature type="compositionally biased region" description="Polar residues" evidence="2">
    <location>
        <begin position="64"/>
        <end position="84"/>
    </location>
</feature>
<feature type="domain" description="EF-hand" evidence="5">
    <location>
        <begin position="235"/>
        <end position="270"/>
    </location>
</feature>
<dbReference type="PROSITE" id="PS50222">
    <property type="entry name" value="EF_HAND_2"/>
    <property type="match status" value="2"/>
</dbReference>
<dbReference type="GO" id="GO:0005509">
    <property type="term" value="F:calcium ion binding"/>
    <property type="evidence" value="ECO:0007669"/>
    <property type="project" value="InterPro"/>
</dbReference>
<dbReference type="InterPro" id="IPR011992">
    <property type="entry name" value="EF-hand-dom_pair"/>
</dbReference>
<dbReference type="InterPro" id="IPR018490">
    <property type="entry name" value="cNMP-bd_dom_sf"/>
</dbReference>
<keyword evidence="3" id="KW-1133">Transmembrane helix</keyword>
<dbReference type="InterPro" id="IPR051413">
    <property type="entry name" value="K/Na_HCN_channel"/>
</dbReference>
<evidence type="ECO:0000256" key="3">
    <source>
        <dbReference type="SAM" id="Phobius"/>
    </source>
</evidence>
<keyword evidence="3" id="KW-0472">Membrane</keyword>
<evidence type="ECO:0000256" key="2">
    <source>
        <dbReference type="SAM" id="MobiDB-lite"/>
    </source>
</evidence>
<evidence type="ECO:0000313" key="6">
    <source>
        <dbReference type="EMBL" id="GFH59418.1"/>
    </source>
</evidence>
<dbReference type="SUPFAM" id="SSF81324">
    <property type="entry name" value="Voltage-gated potassium channels"/>
    <property type="match status" value="1"/>
</dbReference>
<evidence type="ECO:0000313" key="7">
    <source>
        <dbReference type="Proteomes" id="UP001054902"/>
    </source>
</evidence>
<feature type="domain" description="EF-hand" evidence="5">
    <location>
        <begin position="190"/>
        <end position="225"/>
    </location>
</feature>
<comment type="caution">
    <text evidence="6">The sequence shown here is derived from an EMBL/GenBank/DDBJ whole genome shotgun (WGS) entry which is preliminary data.</text>
</comment>
<dbReference type="SUPFAM" id="SSF47473">
    <property type="entry name" value="EF-hand"/>
    <property type="match status" value="1"/>
</dbReference>
<dbReference type="CDD" id="cd00051">
    <property type="entry name" value="EFh"/>
    <property type="match status" value="1"/>
</dbReference>
<feature type="region of interest" description="Disordered" evidence="2">
    <location>
        <begin position="146"/>
        <end position="185"/>
    </location>
</feature>
<dbReference type="Gene3D" id="1.10.287.70">
    <property type="match status" value="1"/>
</dbReference>
<dbReference type="GO" id="GO:0098855">
    <property type="term" value="C:HCN channel complex"/>
    <property type="evidence" value="ECO:0007669"/>
    <property type="project" value="TreeGrafter"/>
</dbReference>
<dbReference type="GO" id="GO:0035725">
    <property type="term" value="P:sodium ion transmembrane transport"/>
    <property type="evidence" value="ECO:0007669"/>
    <property type="project" value="TreeGrafter"/>
</dbReference>
<dbReference type="InterPro" id="IPR018247">
    <property type="entry name" value="EF_Hand_1_Ca_BS"/>
</dbReference>
<dbReference type="Proteomes" id="UP001054902">
    <property type="component" value="Unassembled WGS sequence"/>
</dbReference>
<keyword evidence="3" id="KW-0812">Transmembrane</keyword>
<keyword evidence="7" id="KW-1185">Reference proteome</keyword>
<dbReference type="EMBL" id="BLLK01000064">
    <property type="protein sequence ID" value="GFH59418.1"/>
    <property type="molecule type" value="Genomic_DNA"/>
</dbReference>
<dbReference type="InterPro" id="IPR000595">
    <property type="entry name" value="cNMP-bd_dom"/>
</dbReference>
<proteinExistence type="predicted"/>
<dbReference type="GO" id="GO:0003254">
    <property type="term" value="P:regulation of membrane depolarization"/>
    <property type="evidence" value="ECO:0007669"/>
    <property type="project" value="TreeGrafter"/>
</dbReference>
<evidence type="ECO:0000259" key="5">
    <source>
        <dbReference type="PROSITE" id="PS50222"/>
    </source>
</evidence>
<dbReference type="PANTHER" id="PTHR45689:SF5">
    <property type="entry name" value="I[[H]] CHANNEL, ISOFORM E"/>
    <property type="match status" value="1"/>
</dbReference>
<feature type="compositionally biased region" description="Basic and acidic residues" evidence="2">
    <location>
        <begin position="85"/>
        <end position="112"/>
    </location>
</feature>
<protein>
    <submittedName>
        <fullName evidence="6">Cyclic nucleotide and voltage-activated ion channel</fullName>
    </submittedName>
</protein>
<name>A0AAD3HDV6_9STRA</name>
<feature type="domain" description="Cyclic nucleotide-binding" evidence="4">
    <location>
        <begin position="652"/>
        <end position="783"/>
    </location>
</feature>
<dbReference type="Gene3D" id="1.10.287.630">
    <property type="entry name" value="Helix hairpin bin"/>
    <property type="match status" value="1"/>
</dbReference>
<dbReference type="Pfam" id="PF13499">
    <property type="entry name" value="EF-hand_7"/>
    <property type="match status" value="1"/>
</dbReference>
<dbReference type="PROSITE" id="PS50042">
    <property type="entry name" value="CNMP_BINDING_3"/>
    <property type="match status" value="1"/>
</dbReference>
<dbReference type="Pfam" id="PF00027">
    <property type="entry name" value="cNMP_binding"/>
    <property type="match status" value="1"/>
</dbReference>
<accession>A0AAD3HDV6</accession>
<feature type="transmembrane region" description="Helical" evidence="3">
    <location>
        <begin position="476"/>
        <end position="498"/>
    </location>
</feature>
<feature type="transmembrane region" description="Helical" evidence="3">
    <location>
        <begin position="561"/>
        <end position="585"/>
    </location>
</feature>
<organism evidence="6 7">
    <name type="scientific">Chaetoceros tenuissimus</name>
    <dbReference type="NCBI Taxonomy" id="426638"/>
    <lineage>
        <taxon>Eukaryota</taxon>
        <taxon>Sar</taxon>
        <taxon>Stramenopiles</taxon>
        <taxon>Ochrophyta</taxon>
        <taxon>Bacillariophyta</taxon>
        <taxon>Coscinodiscophyceae</taxon>
        <taxon>Chaetocerotophycidae</taxon>
        <taxon>Chaetocerotales</taxon>
        <taxon>Chaetocerotaceae</taxon>
        <taxon>Chaetoceros</taxon>
    </lineage>
</organism>
<feature type="region of interest" description="Disordered" evidence="2">
    <location>
        <begin position="60"/>
        <end position="112"/>
    </location>
</feature>
<dbReference type="InterPro" id="IPR014710">
    <property type="entry name" value="RmlC-like_jellyroll"/>
</dbReference>
<dbReference type="CDD" id="cd00038">
    <property type="entry name" value="CAP_ED"/>
    <property type="match status" value="1"/>
</dbReference>
<reference evidence="6 7" key="1">
    <citation type="journal article" date="2021" name="Sci. Rep.">
        <title>The genome of the diatom Chaetoceros tenuissimus carries an ancient integrated fragment of an extant virus.</title>
        <authorList>
            <person name="Hongo Y."/>
            <person name="Kimura K."/>
            <person name="Takaki Y."/>
            <person name="Yoshida Y."/>
            <person name="Baba S."/>
            <person name="Kobayashi G."/>
            <person name="Nagasaki K."/>
            <person name="Hano T."/>
            <person name="Tomaru Y."/>
        </authorList>
    </citation>
    <scope>NUCLEOTIDE SEQUENCE [LARGE SCALE GENOMIC DNA]</scope>
    <source>
        <strain evidence="6 7">NIES-3715</strain>
    </source>
</reference>
<dbReference type="Gene3D" id="1.10.238.10">
    <property type="entry name" value="EF-hand"/>
    <property type="match status" value="1"/>
</dbReference>
<dbReference type="InterPro" id="IPR002048">
    <property type="entry name" value="EF_hand_dom"/>
</dbReference>
<sequence>MPSFPSSSTKDGNQETLLQAINSLVDYAYIDCDKNSRVLVETDFEIIRSTLAEIEDKLKHAKSSKSINDSTPAPSSTSRSLQQESNDKTRTKNVQDVDKDEKDLQQQKSESVNDKIIRTKKRRKLSFPLLSPMVSVEEDEITTELPSTRRGSFDPFSFARRKSSSIHPGPTRMSMHNKSHIPMNKSPDDDVLRMARDAFNIIDENGDGFLQKEEVVKAIKMMESNGMHITAVGNDPGEVAENMMREVDIDGNGLIDLDEFVDMMKNNVASNKSKSFLSYNHRMSQLARNVLLAHQKKMENSVLGNDLWMIHPLSNFHVSWDIIMSLLIVLTVFTMPLSIGWDEINRNLFVMNLIVDFLFLSDIVKNFCTGIIDENDSIIMDRKIVGQKYLMGFFLTDFCSSIPLDLIFRLAGADDFVSSGTAVSGTKNSLRMLRLLRMTKLLRLFRVSRLANHVKNFFIWFEETLNIHISDGFTKLVRLAVGAVVLGHWIGCLNFMLVRLYDFPPDSWVVYAGLEDESPLTQWSWSFFKALAQMIMIGFETPPFTNASCDTMSQWCGIEHWITLCCLYIGAVFYSLLISSISSILQTANLASRQFEEKLMQIDDYMRSKKLPASMREKVKDCFHLQHSNGKMYDENEILDMLSPVLRREVKLFTGRDLTMKVPLLSSVPNKYFAEEMVAALEPMISFQNEIILRENTTGGEMYFISSGVVEIFLAGSNSSSYVAIGDGCYFGEVSLLLNIRRTASARTKTQCMLFKITKNLLMSILKDFPDTLKHMIQVAESRQKRLKHYTNPSTYPLAKEDEVDLEDSKTILFGADSEKVVSQKEEENFSRRKATGDIRRGAALLRARRGMKVGRE</sequence>
<dbReference type="PANTHER" id="PTHR45689">
    <property type="entry name" value="I[[H]] CHANNEL, ISOFORM E"/>
    <property type="match status" value="1"/>
</dbReference>
<keyword evidence="1" id="KW-0106">Calcium</keyword>
<dbReference type="AlphaFoldDB" id="A0AAD3HDV6"/>
<dbReference type="PROSITE" id="PS00889">
    <property type="entry name" value="CNMP_BINDING_2"/>
    <property type="match status" value="1"/>
</dbReference>
<gene>
    <name evidence="6" type="ORF">CTEN210_15894</name>
</gene>
<evidence type="ECO:0000259" key="4">
    <source>
        <dbReference type="PROSITE" id="PS50042"/>
    </source>
</evidence>
<dbReference type="Gene3D" id="2.60.120.10">
    <property type="entry name" value="Jelly Rolls"/>
    <property type="match status" value="1"/>
</dbReference>
<dbReference type="SMART" id="SM00054">
    <property type="entry name" value="EFh"/>
    <property type="match status" value="2"/>
</dbReference>
<dbReference type="SMART" id="SM00100">
    <property type="entry name" value="cNMP"/>
    <property type="match status" value="1"/>
</dbReference>
<dbReference type="InterPro" id="IPR018488">
    <property type="entry name" value="cNMP-bd_CS"/>
</dbReference>
<dbReference type="GO" id="GO:0005249">
    <property type="term" value="F:voltage-gated potassium channel activity"/>
    <property type="evidence" value="ECO:0007669"/>
    <property type="project" value="TreeGrafter"/>
</dbReference>
<feature type="transmembrane region" description="Helical" evidence="3">
    <location>
        <begin position="322"/>
        <end position="341"/>
    </location>
</feature>
<dbReference type="PROSITE" id="PS00018">
    <property type="entry name" value="EF_HAND_1"/>
    <property type="match status" value="2"/>
</dbReference>
<evidence type="ECO:0000256" key="1">
    <source>
        <dbReference type="ARBA" id="ARBA00022837"/>
    </source>
</evidence>